<reference evidence="1 2" key="1">
    <citation type="submission" date="2021-01" db="EMBL/GenBank/DDBJ databases">
        <title>Whole genome shotgun sequence of Microbispora siamensis NBRC 104113.</title>
        <authorList>
            <person name="Komaki H."/>
            <person name="Tamura T."/>
        </authorList>
    </citation>
    <scope>NUCLEOTIDE SEQUENCE [LARGE SCALE GENOMIC DNA]</scope>
    <source>
        <strain evidence="1 2">NBRC 104113</strain>
    </source>
</reference>
<dbReference type="RefSeq" id="WP_204051044.1">
    <property type="nucleotide sequence ID" value="NZ_BOOF01000034.1"/>
</dbReference>
<evidence type="ECO:0000313" key="2">
    <source>
        <dbReference type="Proteomes" id="UP000660454"/>
    </source>
</evidence>
<dbReference type="EMBL" id="BOOF01000034">
    <property type="protein sequence ID" value="GIH64869.1"/>
    <property type="molecule type" value="Genomic_DNA"/>
</dbReference>
<evidence type="ECO:0000313" key="1">
    <source>
        <dbReference type="EMBL" id="GIH64869.1"/>
    </source>
</evidence>
<comment type="caution">
    <text evidence="1">The sequence shown here is derived from an EMBL/GenBank/DDBJ whole genome shotgun (WGS) entry which is preliminary data.</text>
</comment>
<keyword evidence="2" id="KW-1185">Reference proteome</keyword>
<sequence length="298" mass="33423">MGVLGGSVTYLYWSERRVRRTLEDNGIDLRKWTTKTTTPDFGGMLPQVEITTAETVHHRARLSDQVERALGETIVTDIESTPPGVRYARGQGSVVFGEFVGPDGGSQNRAMIYTEADGDGSIGVCLFGSMTNFADHVQGAEWTSGWGWTSSSAPEVRRFLEEKCARGFEGLTREELAFHACQVARHQGGRDTFQAWRRGFTYGDIESNAEWVAEIFYDVDLSETRYKDLTPPSRILIGAPLWIRTPRARDIRLYQDFSQEELELSHVERRRGAALRAATRSALRSLLTPKGAGRNRSR</sequence>
<organism evidence="1 2">
    <name type="scientific">Microbispora siamensis</name>
    <dbReference type="NCBI Taxonomy" id="564413"/>
    <lineage>
        <taxon>Bacteria</taxon>
        <taxon>Bacillati</taxon>
        <taxon>Actinomycetota</taxon>
        <taxon>Actinomycetes</taxon>
        <taxon>Streptosporangiales</taxon>
        <taxon>Streptosporangiaceae</taxon>
        <taxon>Microbispora</taxon>
    </lineage>
</organism>
<proteinExistence type="predicted"/>
<name>A0ABQ4GTW9_9ACTN</name>
<protein>
    <submittedName>
        <fullName evidence="1">Uncharacterized protein</fullName>
    </submittedName>
</protein>
<accession>A0ABQ4GTW9</accession>
<gene>
    <name evidence="1" type="ORF">Msi02_56860</name>
</gene>
<dbReference type="Proteomes" id="UP000660454">
    <property type="component" value="Unassembled WGS sequence"/>
</dbReference>